<dbReference type="SMART" id="SM00220">
    <property type="entry name" value="S_TKc"/>
    <property type="match status" value="1"/>
</dbReference>
<dbReference type="eggNOG" id="KOG4177">
    <property type="taxonomic scope" value="Eukaryota"/>
</dbReference>
<gene>
    <name evidence="6" type="ORF">ATEG_10129</name>
</gene>
<accession>Q0C855</accession>
<sequence>MDLFKRNQRLRKQLLAEVSKAIETPRAGPGRFAPRDRLRRIWTEDILRQFFRRETSLLARKTFVQDIRRDFVQTISILIYVNWDGWSRFDKIFFSHRGPDGRLDRTDRSIRHYDLQTLTSESFLGPVAGSHFFDNRHTFCPVDIEEDTDLCGEDGWRLPFLPAQSEPRKSGGFGHITKEVIAARHYHRKSGVCTTEVEVARKLFRSKFDYDRERINLKWLSESIAQHKHIVLPIATITIGHQFNILFPLAKMDLEDFLVSGRISPAQCSMDELLDQATNLADALDHLHNRLGVSTRGYHMDLKPANILVYEEPNLLRPHGVGTWKITDFGLSIIERPERRDSVEGFPQDPVTETITQLRQMEGTYQAPEVCAGGISRRSDIWSFGCILVRVLAFALDGIEGLRRLDRLRQMAEDGVGPYEHDYFARGNPPVLNPHIENWIRSLPHRRGAHRRDGYNDEFLSGCARLLSSTLKIDKNARPEAIRVKEALGDLKFALHRPPRPSSSLSSISEHRSEGLESVQTPRSSVSVHLAQTTSGLSLGLAILTDQLIDEIKRNDLSGIERVLGQNVQVDRPDKNGDTPLGIATKLGNEAVVRRLLQANASVDARSAGNKTPLMIAARNGHTQIAQLLLQRNPDLLAYSDEGLTCLHYATWANVSLELFGLLVSQFPLNVDIPTPEPEKETPLMMLIKHFVDHDSWEAKFKKLVGAGADVNWGAGFEMTPLRCAVSEGFIRAARLLIANHAKEEDFSKIPNMSHNMTALLEKSWARRRRSGGLFRRRRNS</sequence>
<dbReference type="PANTHER" id="PTHR24171">
    <property type="entry name" value="ANKYRIN REPEAT DOMAIN-CONTAINING PROTEIN 39-RELATED"/>
    <property type="match status" value="1"/>
</dbReference>
<name>Q0C855_ASPTN</name>
<dbReference type="InterPro" id="IPR036770">
    <property type="entry name" value="Ankyrin_rpt-contain_sf"/>
</dbReference>
<dbReference type="Pfam" id="PF00069">
    <property type="entry name" value="Pkinase"/>
    <property type="match status" value="1"/>
</dbReference>
<feature type="repeat" description="ANK" evidence="3">
    <location>
        <begin position="609"/>
        <end position="641"/>
    </location>
</feature>
<dbReference type="RefSeq" id="XP_001209431.1">
    <property type="nucleotide sequence ID" value="XM_001209431.1"/>
</dbReference>
<dbReference type="PROSITE" id="PS50297">
    <property type="entry name" value="ANK_REP_REGION"/>
    <property type="match status" value="2"/>
</dbReference>
<dbReference type="PROSITE" id="PS50011">
    <property type="entry name" value="PROTEIN_KINASE_DOM"/>
    <property type="match status" value="1"/>
</dbReference>
<dbReference type="SUPFAM" id="SSF56112">
    <property type="entry name" value="Protein kinase-like (PK-like)"/>
    <property type="match status" value="1"/>
</dbReference>
<feature type="domain" description="Protein kinase" evidence="5">
    <location>
        <begin position="162"/>
        <end position="493"/>
    </location>
</feature>
<dbReference type="PROSITE" id="PS50088">
    <property type="entry name" value="ANK_REPEAT"/>
    <property type="match status" value="2"/>
</dbReference>
<dbReference type="InterPro" id="IPR002110">
    <property type="entry name" value="Ankyrin_rpt"/>
</dbReference>
<organism evidence="6 7">
    <name type="scientific">Aspergillus terreus (strain NIH 2624 / FGSC A1156)</name>
    <dbReference type="NCBI Taxonomy" id="341663"/>
    <lineage>
        <taxon>Eukaryota</taxon>
        <taxon>Fungi</taxon>
        <taxon>Dikarya</taxon>
        <taxon>Ascomycota</taxon>
        <taxon>Pezizomycotina</taxon>
        <taxon>Eurotiomycetes</taxon>
        <taxon>Eurotiomycetidae</taxon>
        <taxon>Eurotiales</taxon>
        <taxon>Aspergillaceae</taxon>
        <taxon>Aspergillus</taxon>
        <taxon>Aspergillus subgen. Circumdati</taxon>
    </lineage>
</organism>
<dbReference type="OMA" id="CLHYATW"/>
<dbReference type="STRING" id="341663.Q0C855"/>
<feature type="repeat" description="ANK" evidence="3">
    <location>
        <begin position="576"/>
        <end position="608"/>
    </location>
</feature>
<dbReference type="GeneID" id="4319669"/>
<evidence type="ECO:0000313" key="6">
    <source>
        <dbReference type="EMBL" id="EAU29578.1"/>
    </source>
</evidence>
<evidence type="ECO:0000313" key="7">
    <source>
        <dbReference type="Proteomes" id="UP000007963"/>
    </source>
</evidence>
<dbReference type="GO" id="GO:0005524">
    <property type="term" value="F:ATP binding"/>
    <property type="evidence" value="ECO:0007669"/>
    <property type="project" value="InterPro"/>
</dbReference>
<dbReference type="VEuPathDB" id="FungiDB:ATEG_10129"/>
<evidence type="ECO:0000256" key="2">
    <source>
        <dbReference type="ARBA" id="ARBA00023043"/>
    </source>
</evidence>
<evidence type="ECO:0000256" key="1">
    <source>
        <dbReference type="ARBA" id="ARBA00022737"/>
    </source>
</evidence>
<dbReference type="Proteomes" id="UP000007963">
    <property type="component" value="Unassembled WGS sequence"/>
</dbReference>
<dbReference type="InterPro" id="IPR000719">
    <property type="entry name" value="Prot_kinase_dom"/>
</dbReference>
<dbReference type="EMBL" id="CH476609">
    <property type="protein sequence ID" value="EAU29578.1"/>
    <property type="molecule type" value="Genomic_DNA"/>
</dbReference>
<dbReference type="SMART" id="SM00248">
    <property type="entry name" value="ANK"/>
    <property type="match status" value="5"/>
</dbReference>
<dbReference type="AlphaFoldDB" id="Q0C855"/>
<dbReference type="Pfam" id="PF12796">
    <property type="entry name" value="Ank_2"/>
    <property type="match status" value="1"/>
</dbReference>
<dbReference type="HOGENOM" id="CLU_012876_0_0_1"/>
<dbReference type="SUPFAM" id="SSF48403">
    <property type="entry name" value="Ankyrin repeat"/>
    <property type="match status" value="1"/>
</dbReference>
<dbReference type="Gene3D" id="1.10.510.10">
    <property type="entry name" value="Transferase(Phosphotransferase) domain 1"/>
    <property type="match status" value="1"/>
</dbReference>
<evidence type="ECO:0000259" key="5">
    <source>
        <dbReference type="PROSITE" id="PS50011"/>
    </source>
</evidence>
<proteinExistence type="predicted"/>
<evidence type="ECO:0000256" key="4">
    <source>
        <dbReference type="SAM" id="MobiDB-lite"/>
    </source>
</evidence>
<dbReference type="PANTHER" id="PTHR24171:SF9">
    <property type="entry name" value="ANKYRIN REPEAT DOMAIN-CONTAINING PROTEIN 39"/>
    <property type="match status" value="1"/>
</dbReference>
<keyword evidence="2 3" id="KW-0040">ANK repeat</keyword>
<reference evidence="7" key="1">
    <citation type="submission" date="2005-09" db="EMBL/GenBank/DDBJ databases">
        <title>Annotation of the Aspergillus terreus NIH2624 genome.</title>
        <authorList>
            <person name="Birren B.W."/>
            <person name="Lander E.S."/>
            <person name="Galagan J.E."/>
            <person name="Nusbaum C."/>
            <person name="Devon K."/>
            <person name="Henn M."/>
            <person name="Ma L.-J."/>
            <person name="Jaffe D.B."/>
            <person name="Butler J."/>
            <person name="Alvarez P."/>
            <person name="Gnerre S."/>
            <person name="Grabherr M."/>
            <person name="Kleber M."/>
            <person name="Mauceli E.W."/>
            <person name="Brockman W."/>
            <person name="Rounsley S."/>
            <person name="Young S.K."/>
            <person name="LaButti K."/>
            <person name="Pushparaj V."/>
            <person name="DeCaprio D."/>
            <person name="Crawford M."/>
            <person name="Koehrsen M."/>
            <person name="Engels R."/>
            <person name="Montgomery P."/>
            <person name="Pearson M."/>
            <person name="Howarth C."/>
            <person name="Larson L."/>
            <person name="Luoma S."/>
            <person name="White J."/>
            <person name="Alvarado L."/>
            <person name="Kodira C.D."/>
            <person name="Zeng Q."/>
            <person name="Oleary S."/>
            <person name="Yandava C."/>
            <person name="Denning D.W."/>
            <person name="Nierman W.C."/>
            <person name="Milne T."/>
            <person name="Madden K."/>
        </authorList>
    </citation>
    <scope>NUCLEOTIDE SEQUENCE [LARGE SCALE GENOMIC DNA]</scope>
    <source>
        <strain evidence="7">NIH 2624 / FGSC A1156</strain>
    </source>
</reference>
<dbReference type="OrthoDB" id="5986190at2759"/>
<protein>
    <recommendedName>
        <fullName evidence="5">Protein kinase domain-containing protein</fullName>
    </recommendedName>
</protein>
<feature type="region of interest" description="Disordered" evidence="4">
    <location>
        <begin position="495"/>
        <end position="522"/>
    </location>
</feature>
<evidence type="ECO:0000256" key="3">
    <source>
        <dbReference type="PROSITE-ProRule" id="PRU00023"/>
    </source>
</evidence>
<dbReference type="GO" id="GO:0004672">
    <property type="term" value="F:protein kinase activity"/>
    <property type="evidence" value="ECO:0007669"/>
    <property type="project" value="InterPro"/>
</dbReference>
<dbReference type="Gene3D" id="1.25.40.20">
    <property type="entry name" value="Ankyrin repeat-containing domain"/>
    <property type="match status" value="1"/>
</dbReference>
<dbReference type="InterPro" id="IPR011009">
    <property type="entry name" value="Kinase-like_dom_sf"/>
</dbReference>
<keyword evidence="1" id="KW-0677">Repeat</keyword>